<name>A0A2H1VG08_SPOFR</name>
<reference evidence="1" key="1">
    <citation type="submission" date="2016-07" db="EMBL/GenBank/DDBJ databases">
        <authorList>
            <person name="Bretaudeau A."/>
        </authorList>
    </citation>
    <scope>NUCLEOTIDE SEQUENCE</scope>
    <source>
        <strain evidence="1">Rice</strain>
        <tissue evidence="1">Whole body</tissue>
    </source>
</reference>
<sequence length="134" mass="14652">MSFPDNVDMLLIVNSSDHNYLGYVLETDLNEDLKTQEYFFEGVNHPMPAPALGEARGSVSLLLTKNQPVPTPAFRAGGPSTMPADGAGGCVNKAFEGADDGFHTIDLRTGRRDDEHQTRTQLSSCNCGIYWMEV</sequence>
<accession>A0A2H1VG08</accession>
<evidence type="ECO:0000313" key="1">
    <source>
        <dbReference type="EMBL" id="SOQ39793.1"/>
    </source>
</evidence>
<organism evidence="1">
    <name type="scientific">Spodoptera frugiperda</name>
    <name type="common">Fall armyworm</name>
    <dbReference type="NCBI Taxonomy" id="7108"/>
    <lineage>
        <taxon>Eukaryota</taxon>
        <taxon>Metazoa</taxon>
        <taxon>Ecdysozoa</taxon>
        <taxon>Arthropoda</taxon>
        <taxon>Hexapoda</taxon>
        <taxon>Insecta</taxon>
        <taxon>Pterygota</taxon>
        <taxon>Neoptera</taxon>
        <taxon>Endopterygota</taxon>
        <taxon>Lepidoptera</taxon>
        <taxon>Glossata</taxon>
        <taxon>Ditrysia</taxon>
        <taxon>Noctuoidea</taxon>
        <taxon>Noctuidae</taxon>
        <taxon>Amphipyrinae</taxon>
        <taxon>Spodoptera</taxon>
    </lineage>
</organism>
<protein>
    <submittedName>
        <fullName evidence="1">SFRICE_032577</fullName>
    </submittedName>
</protein>
<proteinExistence type="predicted"/>
<dbReference type="EMBL" id="ODYU01002376">
    <property type="protein sequence ID" value="SOQ39793.1"/>
    <property type="molecule type" value="Genomic_DNA"/>
</dbReference>
<gene>
    <name evidence="1" type="ORF">SFRICE_032577</name>
</gene>
<dbReference type="AlphaFoldDB" id="A0A2H1VG08"/>